<dbReference type="SUPFAM" id="SSF69322">
    <property type="entry name" value="Tricorn protease domain 2"/>
    <property type="match status" value="1"/>
</dbReference>
<dbReference type="PROSITE" id="PS50082">
    <property type="entry name" value="WD_REPEATS_2"/>
    <property type="match status" value="1"/>
</dbReference>
<dbReference type="InterPro" id="IPR001680">
    <property type="entry name" value="WD40_rpt"/>
</dbReference>
<dbReference type="Proteomes" id="UP000398389">
    <property type="component" value="Unassembled WGS sequence"/>
</dbReference>
<keyword evidence="11" id="KW-1185">Reference proteome</keyword>
<dbReference type="PANTHER" id="PTHR44215:SF1">
    <property type="entry name" value="WD REPEAT-CONTAINING PROTEIN 75"/>
    <property type="match status" value="1"/>
</dbReference>
<evidence type="ECO:0000256" key="2">
    <source>
        <dbReference type="ARBA" id="ARBA00022517"/>
    </source>
</evidence>
<dbReference type="InterPro" id="IPR011047">
    <property type="entry name" value="Quinoprotein_ADH-like_sf"/>
</dbReference>
<dbReference type="Gene3D" id="2.130.10.10">
    <property type="entry name" value="YVTN repeat-like/Quinoprotein amine dehydrogenase"/>
    <property type="match status" value="2"/>
</dbReference>
<evidence type="ECO:0000256" key="7">
    <source>
        <dbReference type="ARBA" id="ARBA00023242"/>
    </source>
</evidence>
<dbReference type="PROSITE" id="PS50294">
    <property type="entry name" value="WD_REPEATS_REGION"/>
    <property type="match status" value="1"/>
</dbReference>
<feature type="domain" description="WD repeat-containing protein 75 second beta-propeller" evidence="9">
    <location>
        <begin position="406"/>
        <end position="702"/>
    </location>
</feature>
<comment type="subcellular location">
    <subcellularLocation>
        <location evidence="1">Nucleus</location>
        <location evidence="1">Nucleolus</location>
    </subcellularLocation>
</comment>
<feature type="repeat" description="WD" evidence="8">
    <location>
        <begin position="267"/>
        <end position="308"/>
    </location>
</feature>
<dbReference type="RefSeq" id="XP_031851335.1">
    <property type="nucleotide sequence ID" value="XM_031995444.1"/>
</dbReference>
<keyword evidence="7" id="KW-0539">Nucleus</keyword>
<evidence type="ECO:0000256" key="1">
    <source>
        <dbReference type="ARBA" id="ARBA00004604"/>
    </source>
</evidence>
<dbReference type="GeneID" id="43579544"/>
<dbReference type="GO" id="GO:0006364">
    <property type="term" value="P:rRNA processing"/>
    <property type="evidence" value="ECO:0007669"/>
    <property type="project" value="UniProtKB-KW"/>
</dbReference>
<dbReference type="GO" id="GO:2000234">
    <property type="term" value="P:positive regulation of rRNA processing"/>
    <property type="evidence" value="ECO:0007669"/>
    <property type="project" value="TreeGrafter"/>
</dbReference>
<keyword evidence="5" id="KW-0677">Repeat</keyword>
<dbReference type="GO" id="GO:0003723">
    <property type="term" value="F:RNA binding"/>
    <property type="evidence" value="ECO:0007669"/>
    <property type="project" value="InterPro"/>
</dbReference>
<dbReference type="AlphaFoldDB" id="A0A5E8B3H4"/>
<evidence type="ECO:0000256" key="5">
    <source>
        <dbReference type="ARBA" id="ARBA00022737"/>
    </source>
</evidence>
<name>A0A5E8B3H4_9ASCO</name>
<organism evidence="10 11">
    <name type="scientific">Magnusiomyces paraingens</name>
    <dbReference type="NCBI Taxonomy" id="2606893"/>
    <lineage>
        <taxon>Eukaryota</taxon>
        <taxon>Fungi</taxon>
        <taxon>Dikarya</taxon>
        <taxon>Ascomycota</taxon>
        <taxon>Saccharomycotina</taxon>
        <taxon>Dipodascomycetes</taxon>
        <taxon>Dipodascales</taxon>
        <taxon>Dipodascaceae</taxon>
        <taxon>Magnusiomyces</taxon>
    </lineage>
</organism>
<evidence type="ECO:0000259" key="9">
    <source>
        <dbReference type="Pfam" id="PF23769"/>
    </source>
</evidence>
<dbReference type="Pfam" id="PF23769">
    <property type="entry name" value="Beta-prop_WDR75_2nd"/>
    <property type="match status" value="1"/>
</dbReference>
<accession>A0A5E8B3H4</accession>
<dbReference type="GO" id="GO:0045943">
    <property type="term" value="P:positive regulation of transcription by RNA polymerase I"/>
    <property type="evidence" value="ECO:0007669"/>
    <property type="project" value="InterPro"/>
</dbReference>
<dbReference type="GO" id="GO:0032040">
    <property type="term" value="C:small-subunit processome"/>
    <property type="evidence" value="ECO:0007669"/>
    <property type="project" value="InterPro"/>
</dbReference>
<dbReference type="InterPro" id="IPR057644">
    <property type="entry name" value="Beta-prop_WDR75_2nd"/>
</dbReference>
<evidence type="ECO:0000256" key="8">
    <source>
        <dbReference type="PROSITE-ProRule" id="PRU00221"/>
    </source>
</evidence>
<dbReference type="OrthoDB" id="4096at2759"/>
<dbReference type="EMBL" id="CABVLU010000001">
    <property type="protein sequence ID" value="VVT45351.1"/>
    <property type="molecule type" value="Genomic_DNA"/>
</dbReference>
<evidence type="ECO:0000313" key="10">
    <source>
        <dbReference type="EMBL" id="VVT45351.1"/>
    </source>
</evidence>
<proteinExistence type="predicted"/>
<keyword evidence="3" id="KW-0698">rRNA processing</keyword>
<dbReference type="InterPro" id="IPR015943">
    <property type="entry name" value="WD40/YVTN_repeat-like_dom_sf"/>
</dbReference>
<reference evidence="10 11" key="1">
    <citation type="submission" date="2019-09" db="EMBL/GenBank/DDBJ databases">
        <authorList>
            <person name="Brejova B."/>
        </authorList>
    </citation>
    <scope>NUCLEOTIDE SEQUENCE [LARGE SCALE GENOMIC DNA]</scope>
</reference>
<gene>
    <name evidence="10" type="ORF">SAPINGB_P000721</name>
</gene>
<keyword evidence="4 8" id="KW-0853">WD repeat</keyword>
<dbReference type="SUPFAM" id="SSF50998">
    <property type="entry name" value="Quinoprotein alcohol dehydrogenase-like"/>
    <property type="match status" value="1"/>
</dbReference>
<dbReference type="PANTHER" id="PTHR44215">
    <property type="entry name" value="WD REPEAT-CONTAINING PROTEIN 75"/>
    <property type="match status" value="1"/>
</dbReference>
<dbReference type="Pfam" id="PF23869">
    <property type="entry name" value="Beta-prop_WDR75_1st"/>
    <property type="match status" value="1"/>
</dbReference>
<keyword evidence="2" id="KW-0690">Ribosome biogenesis</keyword>
<evidence type="ECO:0000313" key="11">
    <source>
        <dbReference type="Proteomes" id="UP000398389"/>
    </source>
</evidence>
<sequence length="823" mass="91175">MGTSIKASEVTSRKTSWKFSKEVGGFLPSVKPIFYKNRKYLIVLGSVDVRIYQITTRQCIRRIAVDGTKYAHMYLGQNGKLWLFSQLGQGIFVDLEDENGQIFLTTLDLPIYEIVDIIDDKTFIIISSLDQVSSKSIPGHRYLLKHTLKDGKSIFADENVQKSKDSSRWDTSVIFHIDYSKNFAISNNKKYFAFTTSYLSDTVVAGQLDEEYNLIQAMEPIQRKHRTRAIAISDTGVVAVGSVGGAIDLYYEIFDKNRPSIIFPRALKWHIDPARALSFSLDGNYLLSGGNEKVLVFWQLDTGRSQFLPRLTGEISDIVVDSSSELYAVRMADNEIVIFSSLDLLSRLQIAGVKAQILSSQQLANDSTAMKSKKTNTNVPVFSCPFFINPKTKSSYIPLTYSSLIQVYDTNRDEQVGMITVAPALQTGKVKVETQIRDPKVTHVSFTPDGKWMATVDEYIPPSIDPLLSKGDREINLKIWRNTDGNWVLTTRISAPHGTNVRISNLIAAGSYYNNGHAFLTSSEHGGLRLWMPELISPEEVSNEGKISKDAIIKVDKSRLNYSWSVRKDIPGILHTPSRVSASWSTDGSVIVLSLGGAMYIVDGESFEIKASLPNIVDTSIYQLHIIGSRLVILSQTRLAVYDLINGAQVWSVGITVPELDSQNLLAVDSSNGLIALAVNNQGKNKIARIIIFSIDTPVPVHVENVPSYILCIRHVPSTSSTFQILNPDLRFSTLSPATEKQSNSTFELQQHSTSFEDSISNLYSSSNGLRSSTTAPALDFDSVSDVITATTFDSAFEDAQTGGCSMNELFENVFSVLANKAN</sequence>
<evidence type="ECO:0000256" key="4">
    <source>
        <dbReference type="ARBA" id="ARBA00022574"/>
    </source>
</evidence>
<dbReference type="InterPro" id="IPR053826">
    <property type="entry name" value="WDR75"/>
</dbReference>
<evidence type="ECO:0000256" key="3">
    <source>
        <dbReference type="ARBA" id="ARBA00022552"/>
    </source>
</evidence>
<evidence type="ECO:0000256" key="6">
    <source>
        <dbReference type="ARBA" id="ARBA00023163"/>
    </source>
</evidence>
<protein>
    <recommendedName>
        <fullName evidence="9">WD repeat-containing protein 75 second beta-propeller domain-containing protein</fullName>
    </recommendedName>
</protein>
<keyword evidence="6" id="KW-0804">Transcription</keyword>